<dbReference type="GO" id="GO:0004252">
    <property type="term" value="F:serine-type endopeptidase activity"/>
    <property type="evidence" value="ECO:0007669"/>
    <property type="project" value="InterPro"/>
</dbReference>
<organism evidence="1 2">
    <name type="scientific">Lepeophtheirus salmonis</name>
    <name type="common">Salmon louse</name>
    <name type="synonym">Caligus salmonis</name>
    <dbReference type="NCBI Taxonomy" id="72036"/>
    <lineage>
        <taxon>Eukaryota</taxon>
        <taxon>Metazoa</taxon>
        <taxon>Ecdysozoa</taxon>
        <taxon>Arthropoda</taxon>
        <taxon>Crustacea</taxon>
        <taxon>Multicrustacea</taxon>
        <taxon>Hexanauplia</taxon>
        <taxon>Copepoda</taxon>
        <taxon>Siphonostomatoida</taxon>
        <taxon>Caligidae</taxon>
        <taxon>Lepeophtheirus</taxon>
    </lineage>
</organism>
<dbReference type="Gene3D" id="2.40.10.10">
    <property type="entry name" value="Trypsin-like serine proteases"/>
    <property type="match status" value="1"/>
</dbReference>
<dbReference type="PROSITE" id="PS50240">
    <property type="entry name" value="TRYPSIN_DOM"/>
    <property type="match status" value="1"/>
</dbReference>
<evidence type="ECO:0000313" key="1">
    <source>
        <dbReference type="EMBL" id="CAF2979961.1"/>
    </source>
</evidence>
<dbReference type="SUPFAM" id="SSF50494">
    <property type="entry name" value="Trypsin-like serine proteases"/>
    <property type="match status" value="1"/>
</dbReference>
<dbReference type="PROSITE" id="PS00135">
    <property type="entry name" value="TRYPSIN_SER"/>
    <property type="match status" value="1"/>
</dbReference>
<accession>A0A7R8HB53</accession>
<reference evidence="1" key="1">
    <citation type="submission" date="2021-02" db="EMBL/GenBank/DDBJ databases">
        <authorList>
            <person name="Bekaert M."/>
        </authorList>
    </citation>
    <scope>NUCLEOTIDE SEQUENCE</scope>
    <source>
        <strain evidence="1">IoA-00</strain>
    </source>
</reference>
<evidence type="ECO:0000313" key="2">
    <source>
        <dbReference type="Proteomes" id="UP000675881"/>
    </source>
</evidence>
<dbReference type="SMART" id="SM00020">
    <property type="entry name" value="Tryp_SPc"/>
    <property type="match status" value="1"/>
</dbReference>
<dbReference type="FunFam" id="2.40.10.10:FF:000072">
    <property type="entry name" value="CLIP-domain serine protease"/>
    <property type="match status" value="1"/>
</dbReference>
<keyword evidence="2" id="KW-1185">Reference proteome</keyword>
<dbReference type="CDD" id="cd00190">
    <property type="entry name" value="Tryp_SPc"/>
    <property type="match status" value="1"/>
</dbReference>
<dbReference type="PANTHER" id="PTHR24252">
    <property type="entry name" value="ACROSIN-RELATED"/>
    <property type="match status" value="1"/>
</dbReference>
<dbReference type="OrthoDB" id="6407006at2759"/>
<dbReference type="AlphaFoldDB" id="A0A7R8HB53"/>
<dbReference type="InterPro" id="IPR033116">
    <property type="entry name" value="TRYPSIN_SER"/>
</dbReference>
<dbReference type="Pfam" id="PF00089">
    <property type="entry name" value="Trypsin"/>
    <property type="match status" value="1"/>
</dbReference>
<dbReference type="GO" id="GO:0006508">
    <property type="term" value="P:proteolysis"/>
    <property type="evidence" value="ECO:0007669"/>
    <property type="project" value="InterPro"/>
</dbReference>
<dbReference type="Proteomes" id="UP000675881">
    <property type="component" value="Chromosome 6"/>
</dbReference>
<name>A0A7R8HB53_LEPSM</name>
<sequence>MRVVLLFKDRQTLAHDIYHSPFPTPYGPRGGIHRLTQLVPNEGQRRLEDDESNNAIYVDNLTPEFHRYRGRRRRVFYRNPLSRLFPLFRRQRKRRPRGRAYESDEMTAGGMLNSIGGSSSSCNIAGDSREHRCTFTPACWIAGGSSFSGCSSVFYSCCILPEDPFRKDQFNNRKMRQLRLETSRKIRLQNDPQCGLTKHNSFSKRIIGGKKAKFAELPWQVHIRISGYQCGGVLLNHLHVATAAHCVHRNKLDQITVRLGEFDTKNTDKIDEPLDSESFKVTKIRLHPEFRYMLTQPDRYDIAILELDRPVVYKDNILPICLPTSDFSLTGKTGVVAGWGKTDNSFGKTGTHLLHKVLVPIIENEQCKHWHREKSIAVQLHDEMFCAGHEEGQMDACLGDSGGPLVINFDGRWTLIGITSAGFGCAVEKQPGIYHKVSKTAEWLADHIHEVRK</sequence>
<gene>
    <name evidence="1" type="ORF">LSAA_11286</name>
</gene>
<proteinExistence type="predicted"/>
<protein>
    <submittedName>
        <fullName evidence="1">(salmon louse) hypothetical protein</fullName>
    </submittedName>
</protein>
<dbReference type="InterPro" id="IPR009003">
    <property type="entry name" value="Peptidase_S1_PA"/>
</dbReference>
<dbReference type="InterPro" id="IPR043504">
    <property type="entry name" value="Peptidase_S1_PA_chymotrypsin"/>
</dbReference>
<dbReference type="PANTHER" id="PTHR24252:SF7">
    <property type="entry name" value="HYALIN"/>
    <property type="match status" value="1"/>
</dbReference>
<dbReference type="PRINTS" id="PR00722">
    <property type="entry name" value="CHYMOTRYPSIN"/>
</dbReference>
<dbReference type="EMBL" id="HG994585">
    <property type="protein sequence ID" value="CAF2979961.1"/>
    <property type="molecule type" value="Genomic_DNA"/>
</dbReference>
<dbReference type="InterPro" id="IPR001254">
    <property type="entry name" value="Trypsin_dom"/>
</dbReference>
<dbReference type="InterPro" id="IPR001314">
    <property type="entry name" value="Peptidase_S1A"/>
</dbReference>